<dbReference type="AlphaFoldDB" id="A0A1D9LHS4"/>
<dbReference type="STRING" id="1108595.BKX93_12675"/>
<evidence type="ECO:0000313" key="4">
    <source>
        <dbReference type="Proteomes" id="UP000178776"/>
    </source>
</evidence>
<dbReference type="CDD" id="cd00431">
    <property type="entry name" value="cysteine_hydrolases"/>
    <property type="match status" value="1"/>
</dbReference>
<dbReference type="Proteomes" id="UP000178776">
    <property type="component" value="Chromosome"/>
</dbReference>
<dbReference type="Pfam" id="PF00857">
    <property type="entry name" value="Isochorismatase"/>
    <property type="match status" value="1"/>
</dbReference>
<dbReference type="GO" id="GO:0016787">
    <property type="term" value="F:hydrolase activity"/>
    <property type="evidence" value="ECO:0007669"/>
    <property type="project" value="UniProtKB-KW"/>
</dbReference>
<dbReference type="InterPro" id="IPR000868">
    <property type="entry name" value="Isochorismatase-like_dom"/>
</dbReference>
<reference evidence="3 4" key="1">
    <citation type="submission" date="2016-10" db="EMBL/GenBank/DDBJ databases">
        <title>Chromobacterium muskegensis sp. nov., an insecticidal bacterium isolated from Sphagnum bogs.</title>
        <authorList>
            <person name="Sparks M.E."/>
            <person name="Blackburn M.B."/>
            <person name="Gundersen-Rindal D.E."/>
            <person name="Mitchell A."/>
            <person name="Farrar R."/>
            <person name="Kuhar D."/>
        </authorList>
    </citation>
    <scope>NUCLEOTIDE SEQUENCE [LARGE SCALE GENOMIC DNA]</scope>
    <source>
        <strain evidence="3 4">21-1</strain>
    </source>
</reference>
<evidence type="ECO:0000259" key="2">
    <source>
        <dbReference type="Pfam" id="PF00857"/>
    </source>
</evidence>
<dbReference type="EMBL" id="CP017707">
    <property type="protein sequence ID" value="AOZ50764.1"/>
    <property type="molecule type" value="Genomic_DNA"/>
</dbReference>
<protein>
    <submittedName>
        <fullName evidence="3">Isochorismatase</fullName>
    </submittedName>
</protein>
<sequence>MKTALLTLDYIIDIMHPQGRVARCAGHAAERGVIAEANRAIALARARDWLVIHVKVGFSPSYVEMPQGSAIFSRAAELQALNLQGEGTAFHPELDVRPEDAVVAKHRVSPFYATGLEAVLRAQRIERLVVAGVSSTWAVQAAARDAHDRDYRVLVLEPACAAASEEEHQMSMRQLAAIAGIVTQEQLEAL</sequence>
<dbReference type="RefSeq" id="WP_046156306.1">
    <property type="nucleotide sequence ID" value="NZ_CP017707.1"/>
</dbReference>
<keyword evidence="1" id="KW-0378">Hydrolase</keyword>
<proteinExistence type="predicted"/>
<name>A0A1D9LHS4_9NEIS</name>
<dbReference type="SUPFAM" id="SSF52499">
    <property type="entry name" value="Isochorismatase-like hydrolases"/>
    <property type="match status" value="1"/>
</dbReference>
<dbReference type="PANTHER" id="PTHR43540:SF1">
    <property type="entry name" value="ISOCHORISMATASE HYDROLASE"/>
    <property type="match status" value="1"/>
</dbReference>
<dbReference type="GeneID" id="68842064"/>
<dbReference type="Gene3D" id="3.40.50.850">
    <property type="entry name" value="Isochorismatase-like"/>
    <property type="match status" value="1"/>
</dbReference>
<feature type="domain" description="Isochorismatase-like" evidence="2">
    <location>
        <begin position="3"/>
        <end position="183"/>
    </location>
</feature>
<evidence type="ECO:0000256" key="1">
    <source>
        <dbReference type="ARBA" id="ARBA00022801"/>
    </source>
</evidence>
<dbReference type="InterPro" id="IPR050272">
    <property type="entry name" value="Isochorismatase-like_hydrls"/>
</dbReference>
<gene>
    <name evidence="3" type="ORF">BKX93_12675</name>
</gene>
<organism evidence="3 4">
    <name type="scientific">Chromobacterium vaccinii</name>
    <dbReference type="NCBI Taxonomy" id="1108595"/>
    <lineage>
        <taxon>Bacteria</taxon>
        <taxon>Pseudomonadati</taxon>
        <taxon>Pseudomonadota</taxon>
        <taxon>Betaproteobacteria</taxon>
        <taxon>Neisseriales</taxon>
        <taxon>Chromobacteriaceae</taxon>
        <taxon>Chromobacterium</taxon>
    </lineage>
</organism>
<dbReference type="KEGG" id="cvc:BKX93_12675"/>
<accession>A0A1D9LHS4</accession>
<dbReference type="PANTHER" id="PTHR43540">
    <property type="entry name" value="PEROXYUREIDOACRYLATE/UREIDOACRYLATE AMIDOHYDROLASE-RELATED"/>
    <property type="match status" value="1"/>
</dbReference>
<evidence type="ECO:0000313" key="3">
    <source>
        <dbReference type="EMBL" id="AOZ50764.1"/>
    </source>
</evidence>
<dbReference type="InterPro" id="IPR036380">
    <property type="entry name" value="Isochorismatase-like_sf"/>
</dbReference>